<evidence type="ECO:0000313" key="3">
    <source>
        <dbReference type="EMBL" id="RBO98830.1"/>
    </source>
</evidence>
<feature type="chain" id="PRO_5016635820" evidence="1">
    <location>
        <begin position="21"/>
        <end position="131"/>
    </location>
</feature>
<keyword evidence="4" id="KW-1185">Reference proteome</keyword>
<feature type="signal peptide" evidence="1">
    <location>
        <begin position="1"/>
        <end position="20"/>
    </location>
</feature>
<dbReference type="Proteomes" id="UP000252893">
    <property type="component" value="Unassembled WGS sequence"/>
</dbReference>
<gene>
    <name evidence="3" type="ORF">DFR47_101431</name>
</gene>
<dbReference type="InterPro" id="IPR011033">
    <property type="entry name" value="PRC_barrel-like_sf"/>
</dbReference>
<name>A0A366E8S9_9HYPH</name>
<keyword evidence="1" id="KW-0732">Signal</keyword>
<proteinExistence type="predicted"/>
<dbReference type="OrthoDB" id="7818259at2"/>
<dbReference type="Pfam" id="PF05239">
    <property type="entry name" value="PRC"/>
    <property type="match status" value="1"/>
</dbReference>
<evidence type="ECO:0000313" key="4">
    <source>
        <dbReference type="Proteomes" id="UP000252893"/>
    </source>
</evidence>
<dbReference type="SUPFAM" id="SSF50346">
    <property type="entry name" value="PRC-barrel domain"/>
    <property type="match status" value="1"/>
</dbReference>
<sequence>MRRLIIALVASGTLMGAAYAQTAVTTTPELFVTAQPTDVLSYNLVGLNITNAEDETVGEIKDLIISDGKLTGYIISVGGFLGMGERYVIVDPSAVKIDYMETDKKWLATMTITKDQLKTAPEFKYEGRWGR</sequence>
<accession>A0A366E8S9</accession>
<evidence type="ECO:0000256" key="1">
    <source>
        <dbReference type="SAM" id="SignalP"/>
    </source>
</evidence>
<evidence type="ECO:0000259" key="2">
    <source>
        <dbReference type="Pfam" id="PF05239"/>
    </source>
</evidence>
<feature type="domain" description="PRC-barrel" evidence="2">
    <location>
        <begin position="40"/>
        <end position="97"/>
    </location>
</feature>
<comment type="caution">
    <text evidence="3">The sequence shown here is derived from an EMBL/GenBank/DDBJ whole genome shotgun (WGS) entry which is preliminary data.</text>
</comment>
<dbReference type="RefSeq" id="WP_113942747.1">
    <property type="nucleotide sequence ID" value="NZ_JBHEEG010000003.1"/>
</dbReference>
<dbReference type="AlphaFoldDB" id="A0A366E8S9"/>
<dbReference type="PANTHER" id="PTHR36505:SF1">
    <property type="entry name" value="BLR1072 PROTEIN"/>
    <property type="match status" value="1"/>
</dbReference>
<dbReference type="InterPro" id="IPR027275">
    <property type="entry name" value="PRC-brl_dom"/>
</dbReference>
<dbReference type="EMBL" id="QNRH01000001">
    <property type="protein sequence ID" value="RBO98830.1"/>
    <property type="molecule type" value="Genomic_DNA"/>
</dbReference>
<reference evidence="3 4" key="1">
    <citation type="submission" date="2018-06" db="EMBL/GenBank/DDBJ databases">
        <title>Genomic Encyclopedia of Type Strains, Phase IV (KMG-IV): sequencing the most valuable type-strain genomes for metagenomic binning, comparative biology and taxonomic classification.</title>
        <authorList>
            <person name="Goeker M."/>
        </authorList>
    </citation>
    <scope>NUCLEOTIDE SEQUENCE [LARGE SCALE GENOMIC DNA]</scope>
    <source>
        <strain evidence="3 4">DSM 25619</strain>
    </source>
</reference>
<dbReference type="Gene3D" id="2.30.30.240">
    <property type="entry name" value="PRC-barrel domain"/>
    <property type="match status" value="1"/>
</dbReference>
<dbReference type="PANTHER" id="PTHR36505">
    <property type="entry name" value="BLR1072 PROTEIN"/>
    <property type="match status" value="1"/>
</dbReference>
<protein>
    <submittedName>
        <fullName evidence="3">PRC-barrel domain protein</fullName>
    </submittedName>
</protein>
<organism evidence="3 4">
    <name type="scientific">Pseudochrobactrum asaccharolyticum</name>
    <dbReference type="NCBI Taxonomy" id="354351"/>
    <lineage>
        <taxon>Bacteria</taxon>
        <taxon>Pseudomonadati</taxon>
        <taxon>Pseudomonadota</taxon>
        <taxon>Alphaproteobacteria</taxon>
        <taxon>Hyphomicrobiales</taxon>
        <taxon>Brucellaceae</taxon>
        <taxon>Pseudochrobactrum</taxon>
    </lineage>
</organism>